<keyword evidence="4" id="KW-1185">Reference proteome</keyword>
<organism evidence="3 4">
    <name type="scientific">Armillaria tabescens</name>
    <name type="common">Ringless honey mushroom</name>
    <name type="synonym">Agaricus tabescens</name>
    <dbReference type="NCBI Taxonomy" id="1929756"/>
    <lineage>
        <taxon>Eukaryota</taxon>
        <taxon>Fungi</taxon>
        <taxon>Dikarya</taxon>
        <taxon>Basidiomycota</taxon>
        <taxon>Agaricomycotina</taxon>
        <taxon>Agaricomycetes</taxon>
        <taxon>Agaricomycetidae</taxon>
        <taxon>Agaricales</taxon>
        <taxon>Marasmiineae</taxon>
        <taxon>Physalacriaceae</taxon>
        <taxon>Desarmillaria</taxon>
    </lineage>
</organism>
<evidence type="ECO:0000313" key="4">
    <source>
        <dbReference type="Proteomes" id="UP001175211"/>
    </source>
</evidence>
<evidence type="ECO:0008006" key="5">
    <source>
        <dbReference type="Google" id="ProtNLM"/>
    </source>
</evidence>
<evidence type="ECO:0000256" key="1">
    <source>
        <dbReference type="SAM" id="MobiDB-lite"/>
    </source>
</evidence>
<reference evidence="3" key="1">
    <citation type="submission" date="2023-06" db="EMBL/GenBank/DDBJ databases">
        <authorList>
            <consortium name="Lawrence Berkeley National Laboratory"/>
            <person name="Ahrendt S."/>
            <person name="Sahu N."/>
            <person name="Indic B."/>
            <person name="Wong-Bajracharya J."/>
            <person name="Merenyi Z."/>
            <person name="Ke H.-M."/>
            <person name="Monk M."/>
            <person name="Kocsube S."/>
            <person name="Drula E."/>
            <person name="Lipzen A."/>
            <person name="Balint B."/>
            <person name="Henrissat B."/>
            <person name="Andreopoulos B."/>
            <person name="Martin F.M."/>
            <person name="Harder C.B."/>
            <person name="Rigling D."/>
            <person name="Ford K.L."/>
            <person name="Foster G.D."/>
            <person name="Pangilinan J."/>
            <person name="Papanicolaou A."/>
            <person name="Barry K."/>
            <person name="LaButti K."/>
            <person name="Viragh M."/>
            <person name="Koriabine M."/>
            <person name="Yan M."/>
            <person name="Riley R."/>
            <person name="Champramary S."/>
            <person name="Plett K.L."/>
            <person name="Tsai I.J."/>
            <person name="Slot J."/>
            <person name="Sipos G."/>
            <person name="Plett J."/>
            <person name="Nagy L.G."/>
            <person name="Grigoriev I.V."/>
        </authorList>
    </citation>
    <scope>NUCLEOTIDE SEQUENCE</scope>
    <source>
        <strain evidence="3">CCBAS 213</strain>
    </source>
</reference>
<dbReference type="Gene3D" id="1.10.167.10">
    <property type="entry name" value="Regulator of G-protein Signalling 4, domain 2"/>
    <property type="match status" value="1"/>
</dbReference>
<keyword evidence="2" id="KW-1133">Transmembrane helix</keyword>
<accession>A0AA39TS14</accession>
<dbReference type="EMBL" id="JAUEPS010000006">
    <property type="protein sequence ID" value="KAK0464593.1"/>
    <property type="molecule type" value="Genomic_DNA"/>
</dbReference>
<feature type="compositionally biased region" description="Pro residues" evidence="1">
    <location>
        <begin position="299"/>
        <end position="310"/>
    </location>
</feature>
<feature type="transmembrane region" description="Helical" evidence="2">
    <location>
        <begin position="240"/>
        <end position="260"/>
    </location>
</feature>
<dbReference type="PANTHER" id="PTHR39466:SF1">
    <property type="entry name" value="RGS DOMAIN-CONTAINING PROTEIN"/>
    <property type="match status" value="1"/>
</dbReference>
<dbReference type="Proteomes" id="UP001175211">
    <property type="component" value="Unassembled WGS sequence"/>
</dbReference>
<dbReference type="SUPFAM" id="SSF48097">
    <property type="entry name" value="Regulator of G-protein signaling, RGS"/>
    <property type="match status" value="1"/>
</dbReference>
<dbReference type="AlphaFoldDB" id="A0AA39TS14"/>
<keyword evidence="2" id="KW-0812">Transmembrane</keyword>
<feature type="region of interest" description="Disordered" evidence="1">
    <location>
        <begin position="360"/>
        <end position="388"/>
    </location>
</feature>
<dbReference type="PANTHER" id="PTHR39466">
    <property type="entry name" value="RGS DOMAIN-CONTAINING PROTEIN"/>
    <property type="match status" value="1"/>
</dbReference>
<comment type="caution">
    <text evidence="3">The sequence shown here is derived from an EMBL/GenBank/DDBJ whole genome shotgun (WGS) entry which is preliminary data.</text>
</comment>
<evidence type="ECO:0000313" key="3">
    <source>
        <dbReference type="EMBL" id="KAK0464593.1"/>
    </source>
</evidence>
<proteinExistence type="predicted"/>
<dbReference type="RefSeq" id="XP_060335714.1">
    <property type="nucleotide sequence ID" value="XM_060476800.1"/>
</dbReference>
<evidence type="ECO:0000256" key="2">
    <source>
        <dbReference type="SAM" id="Phobius"/>
    </source>
</evidence>
<feature type="region of interest" description="Disordered" evidence="1">
    <location>
        <begin position="279"/>
        <end position="317"/>
    </location>
</feature>
<keyword evidence="2" id="KW-0472">Membrane</keyword>
<feature type="transmembrane region" description="Helical" evidence="2">
    <location>
        <begin position="200"/>
        <end position="220"/>
    </location>
</feature>
<feature type="transmembrane region" description="Helical" evidence="2">
    <location>
        <begin position="566"/>
        <end position="588"/>
    </location>
</feature>
<sequence length="592" mass="65981">MAPQRQATLTRPKTYKLSWKALLTLPFRLCNPPPAVGKVRSCGVTPAFNVRLEDVLDRKHLPPLGLKDFEEWLLYVELAPENLYFILWLREYTVRYRQWETASRLRRSETPAYLGVWPRHNSSQLAMFYARAKQTFLTPNANHELNLPSDVLAPFHTSNGSPHPDPAVFNQVAVEVQKMLKESLERFVTAQFNNVGNRRVLCGLIAGVFCCLVGAVFPMVYNIVKGHSRWLRLTALPGLWLGIALLLTSLNGVCLAIYVFGDLRQLKRFELSRPPISKPQPLYSSRRRPIAGSPISTASPPPPVLTPPPMAHIDSSRPDSMITISSSICYDHSHSTTDLSCEGSDMIRISPAYYDADPIEGPATSPVSIHKPGSGFSDEEDSSGDETYGSTALFIHPFDGSTEDISDYEFPSPNKSLPEELQRISEFNFDTLPKPKHTRTDSVSVSPSPPPKPGVLYIEPETPAPELGKSPKALIRRIQSKCSINKWMVIVGGTPEDDSEPSSLASSDEKLPVHDTVVKPKVERRARKTDESLIRKQYKKVKAVPAFASPLTRVLSPVVVRGQWEIVVRSFLISWLVSWLIVGSLLAVPEFS</sequence>
<name>A0AA39TS14_ARMTA</name>
<gene>
    <name evidence="3" type="ORF">EV420DRAFT_1638145</name>
</gene>
<dbReference type="GeneID" id="85360348"/>
<dbReference type="InterPro" id="IPR044926">
    <property type="entry name" value="RGS_subdomain_2"/>
</dbReference>
<dbReference type="InterPro" id="IPR036305">
    <property type="entry name" value="RGS_sf"/>
</dbReference>
<feature type="region of interest" description="Disordered" evidence="1">
    <location>
        <begin position="431"/>
        <end position="456"/>
    </location>
</feature>
<protein>
    <recommendedName>
        <fullName evidence="5">RGS domain-containing protein</fullName>
    </recommendedName>
</protein>